<organism evidence="2 3">
    <name type="scientific">Luteolibacter pohnpeiensis</name>
    <dbReference type="NCBI Taxonomy" id="454153"/>
    <lineage>
        <taxon>Bacteria</taxon>
        <taxon>Pseudomonadati</taxon>
        <taxon>Verrucomicrobiota</taxon>
        <taxon>Verrucomicrobiia</taxon>
        <taxon>Verrucomicrobiales</taxon>
        <taxon>Verrucomicrobiaceae</taxon>
        <taxon>Luteolibacter</taxon>
    </lineage>
</organism>
<evidence type="ECO:0000256" key="1">
    <source>
        <dbReference type="SAM" id="MobiDB-lite"/>
    </source>
</evidence>
<name>A0A934VY68_9BACT</name>
<gene>
    <name evidence="2" type="ORF">JIN85_17600</name>
</gene>
<proteinExistence type="predicted"/>
<feature type="region of interest" description="Disordered" evidence="1">
    <location>
        <begin position="137"/>
        <end position="182"/>
    </location>
</feature>
<dbReference type="RefSeq" id="WP_200273251.1">
    <property type="nucleotide sequence ID" value="NZ_JAENIJ010000039.1"/>
</dbReference>
<dbReference type="AlphaFoldDB" id="A0A934VY68"/>
<accession>A0A934VY68</accession>
<feature type="compositionally biased region" description="Low complexity" evidence="1">
    <location>
        <begin position="156"/>
        <end position="171"/>
    </location>
</feature>
<keyword evidence="3" id="KW-1185">Reference proteome</keyword>
<evidence type="ECO:0000313" key="3">
    <source>
        <dbReference type="Proteomes" id="UP000603141"/>
    </source>
</evidence>
<dbReference type="Proteomes" id="UP000603141">
    <property type="component" value="Unassembled WGS sequence"/>
</dbReference>
<protein>
    <submittedName>
        <fullName evidence="2">Uncharacterized protein</fullName>
    </submittedName>
</protein>
<evidence type="ECO:0000313" key="2">
    <source>
        <dbReference type="EMBL" id="MBK1884239.1"/>
    </source>
</evidence>
<comment type="caution">
    <text evidence="2">The sequence shown here is derived from an EMBL/GenBank/DDBJ whole genome shotgun (WGS) entry which is preliminary data.</text>
</comment>
<reference evidence="2" key="1">
    <citation type="submission" date="2021-01" db="EMBL/GenBank/DDBJ databases">
        <title>Modified the classification status of verrucomicrobia.</title>
        <authorList>
            <person name="Feng X."/>
        </authorList>
    </citation>
    <scope>NUCLEOTIDE SEQUENCE</scope>
    <source>
        <strain evidence="2">KCTC 22041</strain>
    </source>
</reference>
<dbReference type="EMBL" id="JAENIJ010000039">
    <property type="protein sequence ID" value="MBK1884239.1"/>
    <property type="molecule type" value="Genomic_DNA"/>
</dbReference>
<sequence length="182" mass="20092">MPTTIVILIGLKSNARLEGIPLTGWREYWFADTSALTINRVTKFLELGSVETITKVISDTPLWNLKDQKEIDGFKFQVVDGYSVEVELFSGGKSKCLRYSNPDAYEQVENLQFRAALHKLLADLELSSDEFVYGSNELDGAELPTSQKNQAKQGVAPQSSPDSASDSEGGSNPQPESETRSR</sequence>